<sequence length="106" mass="11576">MTITGGPIIKDECLTVRGKVVLTGVPENIVITSASSSSAFLGAKSMTISSHHVFNLGVLDEDYKFLCLFIVKIWWMIPRVGKIRKRSSNGNSDASPGSRRRICCFG</sequence>
<dbReference type="Pfam" id="PF05691">
    <property type="entry name" value="Raffinose_syn"/>
    <property type="match status" value="1"/>
</dbReference>
<dbReference type="GO" id="GO:0016757">
    <property type="term" value="F:glycosyltransferase activity"/>
    <property type="evidence" value="ECO:0007669"/>
    <property type="project" value="UniProtKB-KW"/>
</dbReference>
<reference evidence="2" key="1">
    <citation type="submission" date="2025-08" db="UniProtKB">
        <authorList>
            <consortium name="RefSeq"/>
        </authorList>
    </citation>
    <scope>IDENTIFICATION</scope>
</reference>
<dbReference type="AlphaFoldDB" id="A0A1S4A8T5"/>
<protein>
    <submittedName>
        <fullName evidence="2">Probable galactinol--sucrose galactosyltransferase 1</fullName>
    </submittedName>
</protein>
<accession>A0A1S4A8T5</accession>
<dbReference type="InterPro" id="IPR008811">
    <property type="entry name" value="Glycosyl_hydrolases_36"/>
</dbReference>
<keyword evidence="1" id="KW-0119">Carbohydrate metabolism</keyword>
<dbReference type="RefSeq" id="XP_016472991.1">
    <property type="nucleotide sequence ID" value="XM_016617505.1"/>
</dbReference>
<proteinExistence type="predicted"/>
<dbReference type="PaxDb" id="4097-A0A1S4A8T5"/>
<dbReference type="KEGG" id="nta:107794944"/>
<name>A0A1S4A8T5_TOBAC</name>
<organism evidence="2">
    <name type="scientific">Nicotiana tabacum</name>
    <name type="common">Common tobacco</name>
    <dbReference type="NCBI Taxonomy" id="4097"/>
    <lineage>
        <taxon>Eukaryota</taxon>
        <taxon>Viridiplantae</taxon>
        <taxon>Streptophyta</taxon>
        <taxon>Embryophyta</taxon>
        <taxon>Tracheophyta</taxon>
        <taxon>Spermatophyta</taxon>
        <taxon>Magnoliopsida</taxon>
        <taxon>eudicotyledons</taxon>
        <taxon>Gunneridae</taxon>
        <taxon>Pentapetalae</taxon>
        <taxon>asterids</taxon>
        <taxon>lamiids</taxon>
        <taxon>Solanales</taxon>
        <taxon>Solanaceae</taxon>
        <taxon>Nicotianoideae</taxon>
        <taxon>Nicotianeae</taxon>
        <taxon>Nicotiana</taxon>
    </lineage>
</organism>
<gene>
    <name evidence="2" type="primary">LOC107794944</name>
</gene>
<dbReference type="PANTHER" id="PTHR31268:SF10">
    <property type="entry name" value="GALACTINOL--SUCROSE GALACTOSYLTRANSFERASE"/>
    <property type="match status" value="1"/>
</dbReference>
<dbReference type="STRING" id="4097.A0A1S4A8T5"/>
<keyword evidence="2" id="KW-0328">Glycosyltransferase</keyword>
<evidence type="ECO:0000313" key="2">
    <source>
        <dbReference type="RefSeq" id="XP_016472991.1"/>
    </source>
</evidence>
<dbReference type="OrthoDB" id="1703069at2759"/>
<dbReference type="PANTHER" id="PTHR31268">
    <property type="match status" value="1"/>
</dbReference>
<evidence type="ECO:0000256" key="1">
    <source>
        <dbReference type="ARBA" id="ARBA00023277"/>
    </source>
</evidence>
<keyword evidence="2" id="KW-0808">Transferase</keyword>